<proteinExistence type="predicted"/>
<evidence type="ECO:0000313" key="4">
    <source>
        <dbReference type="Proteomes" id="UP000789396"/>
    </source>
</evidence>
<reference evidence="3" key="1">
    <citation type="submission" date="2021-06" db="EMBL/GenBank/DDBJ databases">
        <authorList>
            <person name="Kallberg Y."/>
            <person name="Tangrot J."/>
            <person name="Rosling A."/>
        </authorList>
    </citation>
    <scope>NUCLEOTIDE SEQUENCE</scope>
    <source>
        <strain evidence="3">IN212</strain>
    </source>
</reference>
<dbReference type="AlphaFoldDB" id="A0A9N9IA34"/>
<evidence type="ECO:0000256" key="2">
    <source>
        <dbReference type="SAM" id="MobiDB-lite"/>
    </source>
</evidence>
<keyword evidence="4" id="KW-1185">Reference proteome</keyword>
<name>A0A9N9IA34_9GLOM</name>
<protein>
    <submittedName>
        <fullName evidence="3">18252_t:CDS:1</fullName>
    </submittedName>
</protein>
<feature type="non-terminal residue" evidence="3">
    <location>
        <position position="279"/>
    </location>
</feature>
<evidence type="ECO:0000256" key="1">
    <source>
        <dbReference type="SAM" id="Coils"/>
    </source>
</evidence>
<dbReference type="OrthoDB" id="496at2759"/>
<feature type="region of interest" description="Disordered" evidence="2">
    <location>
        <begin position="1"/>
        <end position="21"/>
    </location>
</feature>
<dbReference type="EMBL" id="CAJVPZ010026916">
    <property type="protein sequence ID" value="CAG8727067.1"/>
    <property type="molecule type" value="Genomic_DNA"/>
</dbReference>
<dbReference type="Proteomes" id="UP000789396">
    <property type="component" value="Unassembled WGS sequence"/>
</dbReference>
<keyword evidence="1" id="KW-0175">Coiled coil</keyword>
<accession>A0A9N9IA34</accession>
<comment type="caution">
    <text evidence="3">The sequence shown here is derived from an EMBL/GenBank/DDBJ whole genome shotgun (WGS) entry which is preliminary data.</text>
</comment>
<evidence type="ECO:0000313" key="3">
    <source>
        <dbReference type="EMBL" id="CAG8727067.1"/>
    </source>
</evidence>
<organism evidence="3 4">
    <name type="scientific">Racocetra fulgida</name>
    <dbReference type="NCBI Taxonomy" id="60492"/>
    <lineage>
        <taxon>Eukaryota</taxon>
        <taxon>Fungi</taxon>
        <taxon>Fungi incertae sedis</taxon>
        <taxon>Mucoromycota</taxon>
        <taxon>Glomeromycotina</taxon>
        <taxon>Glomeromycetes</taxon>
        <taxon>Diversisporales</taxon>
        <taxon>Gigasporaceae</taxon>
        <taxon>Racocetra</taxon>
    </lineage>
</organism>
<feature type="coiled-coil region" evidence="1">
    <location>
        <begin position="179"/>
        <end position="227"/>
    </location>
</feature>
<sequence>MSNVPSVRSSTPTSEVKHSSNFTDTRLNDLLPAFHLESLKNTVPNSISTTASMIFSPLTPRVVKGDAVTILTEFAPQMMERRVQKYINPNVRQAENSNSNQISLPADECSTRSTTPVPEELLEATDIPESKAPLSLIQGYKATFSEADTINSKKKGKQHKRKVKGLLPGTDGIFDAADIKRIEKEIVELTAKKLSLESNLTNFCIRKVELNDQLEDLNEKIANFGLEDNNNGHNTRSKKGQYIRIICPFQKLKFTIKIGFHKSGKTNLKQQQQPGTCIK</sequence>
<gene>
    <name evidence="3" type="ORF">RFULGI_LOCUS11854</name>
</gene>